<feature type="compositionally biased region" description="Low complexity" evidence="1">
    <location>
        <begin position="471"/>
        <end position="487"/>
    </location>
</feature>
<dbReference type="Proteomes" id="UP001152747">
    <property type="component" value="Unassembled WGS sequence"/>
</dbReference>
<dbReference type="Gene3D" id="1.20.900.10">
    <property type="entry name" value="Dbl homology (DH) domain"/>
    <property type="match status" value="1"/>
</dbReference>
<evidence type="ECO:0000259" key="2">
    <source>
        <dbReference type="PROSITE" id="PS50003"/>
    </source>
</evidence>
<dbReference type="AlphaFoldDB" id="A0A9P1J0B4"/>
<keyword evidence="5" id="KW-1185">Reference proteome</keyword>
<dbReference type="InterPro" id="IPR011993">
    <property type="entry name" value="PH-like_dom_sf"/>
</dbReference>
<evidence type="ECO:0000313" key="4">
    <source>
        <dbReference type="EMBL" id="CAI5454261.1"/>
    </source>
</evidence>
<dbReference type="SMART" id="SM00325">
    <property type="entry name" value="RhoGEF"/>
    <property type="match status" value="1"/>
</dbReference>
<evidence type="ECO:0008006" key="6">
    <source>
        <dbReference type="Google" id="ProtNLM"/>
    </source>
</evidence>
<dbReference type="GO" id="GO:0005737">
    <property type="term" value="C:cytoplasm"/>
    <property type="evidence" value="ECO:0007669"/>
    <property type="project" value="TreeGrafter"/>
</dbReference>
<organism evidence="4 5">
    <name type="scientific">Caenorhabditis angaria</name>
    <dbReference type="NCBI Taxonomy" id="860376"/>
    <lineage>
        <taxon>Eukaryota</taxon>
        <taxon>Metazoa</taxon>
        <taxon>Ecdysozoa</taxon>
        <taxon>Nematoda</taxon>
        <taxon>Chromadorea</taxon>
        <taxon>Rhabditida</taxon>
        <taxon>Rhabditina</taxon>
        <taxon>Rhabditomorpha</taxon>
        <taxon>Rhabditoidea</taxon>
        <taxon>Rhabditidae</taxon>
        <taxon>Peloderinae</taxon>
        <taxon>Caenorhabditis</taxon>
    </lineage>
</organism>
<accession>A0A9P1J0B4</accession>
<name>A0A9P1J0B4_9PELO</name>
<sequence>MNAEQEFEYASYKKVHQPQYDESTQCDYFQRKLYSYINFDMRSQFPKEPEDKVKVLQELYDSEKAYVIFLTVVSEVFVGNLAASGTVSKKRMRSLFGDIGAICQTNQLLLESLRSKSVADAFLQLLPYLKLYTSYASQYPTSLKTYAELMSRENFRREIAKIESDSRCQNNNLNALLIMPVQRIPRYILLLEKLMMFSTEPQEMHNLCKVVGEMRTLSDHMQLCMLTYENGERLLTIQKSFGLDKHVFVPGRTLIKEGMLYKREMSGSALFQERIFYLFNDVLLYGKKRMRIGSKLEPSAMISLRHTQIEHVPVEGTIHLRCGELRLVITADTFECVKEWYDTIATAIGRSKLLRKTLRKESFNKKVMIFDKGFWRRRRDALRSMVANNDVTTTVERVFSRRRPLEQLNDSEFLSGNWTNRKRKNSVESMPKNTKVKRHETTDLIREMKQVFEKQKKAYDNVLETQNYVVSQSSSSSMGDTDSAADSVMDEEPEMPLETPILFQKQQDEKVEEEELGIDEEDRRPRTFGAERERLAVSEIRKLSYQQYDYPKVVEEEEEVPRESKKQPWWATECAPPAIANQKPSLFESVKSNCTIM</sequence>
<dbReference type="GO" id="GO:0005085">
    <property type="term" value="F:guanyl-nucleotide exchange factor activity"/>
    <property type="evidence" value="ECO:0007669"/>
    <property type="project" value="InterPro"/>
</dbReference>
<dbReference type="Gene3D" id="2.30.29.30">
    <property type="entry name" value="Pleckstrin-homology domain (PH domain)/Phosphotyrosine-binding domain (PTB)"/>
    <property type="match status" value="1"/>
</dbReference>
<dbReference type="PROSITE" id="PS50003">
    <property type="entry name" value="PH_DOMAIN"/>
    <property type="match status" value="1"/>
</dbReference>
<dbReference type="InterPro" id="IPR035899">
    <property type="entry name" value="DBL_dom_sf"/>
</dbReference>
<feature type="region of interest" description="Disordered" evidence="1">
    <location>
        <begin position="470"/>
        <end position="492"/>
    </location>
</feature>
<dbReference type="Pfam" id="PF00621">
    <property type="entry name" value="RhoGEF"/>
    <property type="match status" value="1"/>
</dbReference>
<evidence type="ECO:0000256" key="1">
    <source>
        <dbReference type="SAM" id="MobiDB-lite"/>
    </source>
</evidence>
<dbReference type="Pfam" id="PF00169">
    <property type="entry name" value="PH"/>
    <property type="match status" value="1"/>
</dbReference>
<dbReference type="PROSITE" id="PS50010">
    <property type="entry name" value="DH_2"/>
    <property type="match status" value="1"/>
</dbReference>
<dbReference type="InterPro" id="IPR000219">
    <property type="entry name" value="DH_dom"/>
</dbReference>
<dbReference type="OrthoDB" id="245697at2759"/>
<dbReference type="SMART" id="SM00233">
    <property type="entry name" value="PH"/>
    <property type="match status" value="1"/>
</dbReference>
<dbReference type="PANTHER" id="PTHR12673:SF159">
    <property type="entry name" value="LD03170P"/>
    <property type="match status" value="1"/>
</dbReference>
<comment type="caution">
    <text evidence="4">The sequence shown here is derived from an EMBL/GenBank/DDBJ whole genome shotgun (WGS) entry which is preliminary data.</text>
</comment>
<evidence type="ECO:0000259" key="3">
    <source>
        <dbReference type="PROSITE" id="PS50010"/>
    </source>
</evidence>
<dbReference type="EMBL" id="CANHGI010000006">
    <property type="protein sequence ID" value="CAI5454261.1"/>
    <property type="molecule type" value="Genomic_DNA"/>
</dbReference>
<dbReference type="InterPro" id="IPR051092">
    <property type="entry name" value="FYVE_RhoGEF_PH"/>
</dbReference>
<dbReference type="PANTHER" id="PTHR12673">
    <property type="entry name" value="FACIOGENITAL DYSPLASIA PROTEIN"/>
    <property type="match status" value="1"/>
</dbReference>
<evidence type="ECO:0000313" key="5">
    <source>
        <dbReference type="Proteomes" id="UP001152747"/>
    </source>
</evidence>
<gene>
    <name evidence="4" type="ORF">CAMP_LOCUS16898</name>
</gene>
<protein>
    <recommendedName>
        <fullName evidence="6">DH domain-containing protein</fullName>
    </recommendedName>
</protein>
<feature type="domain" description="PH" evidence="2">
    <location>
        <begin position="253"/>
        <end position="349"/>
    </location>
</feature>
<feature type="domain" description="DH" evidence="3">
    <location>
        <begin position="51"/>
        <end position="224"/>
    </location>
</feature>
<dbReference type="SUPFAM" id="SSF48065">
    <property type="entry name" value="DBL homology domain (DH-domain)"/>
    <property type="match status" value="1"/>
</dbReference>
<reference evidence="4" key="1">
    <citation type="submission" date="2022-11" db="EMBL/GenBank/DDBJ databases">
        <authorList>
            <person name="Kikuchi T."/>
        </authorList>
    </citation>
    <scope>NUCLEOTIDE SEQUENCE</scope>
    <source>
        <strain evidence="4">PS1010</strain>
    </source>
</reference>
<dbReference type="InterPro" id="IPR001849">
    <property type="entry name" value="PH_domain"/>
</dbReference>
<dbReference type="SUPFAM" id="SSF50729">
    <property type="entry name" value="PH domain-like"/>
    <property type="match status" value="1"/>
</dbReference>
<proteinExistence type="predicted"/>
<dbReference type="CDD" id="cd00160">
    <property type="entry name" value="RhoGEF"/>
    <property type="match status" value="1"/>
</dbReference>